<feature type="domain" description="Thioredoxin" evidence="14">
    <location>
        <begin position="5"/>
        <end position="153"/>
    </location>
</feature>
<dbReference type="InterPro" id="IPR000866">
    <property type="entry name" value="AhpC/TSA"/>
</dbReference>
<dbReference type="InterPro" id="IPR013766">
    <property type="entry name" value="Thioredoxin_domain"/>
</dbReference>
<dbReference type="PIRSF" id="PIRSF000239">
    <property type="entry name" value="AHPC"/>
    <property type="match status" value="1"/>
</dbReference>
<evidence type="ECO:0000256" key="12">
    <source>
        <dbReference type="ARBA" id="ARBA00049091"/>
    </source>
</evidence>
<evidence type="ECO:0000256" key="7">
    <source>
        <dbReference type="ARBA" id="ARBA00023157"/>
    </source>
</evidence>
<keyword evidence="8" id="KW-0676">Redox-active center</keyword>
<keyword evidence="4" id="KW-0575">Peroxidase</keyword>
<protein>
    <recommendedName>
        <fullName evidence="3">thioredoxin-dependent peroxiredoxin</fullName>
        <ecNumber evidence="3">1.11.1.24</ecNumber>
    </recommendedName>
    <alternativeName>
        <fullName evidence="11">Bacterioferritin comigratory protein</fullName>
    </alternativeName>
    <alternativeName>
        <fullName evidence="9">Thioredoxin peroxidase</fullName>
    </alternativeName>
</protein>
<evidence type="ECO:0000256" key="4">
    <source>
        <dbReference type="ARBA" id="ARBA00022559"/>
    </source>
</evidence>
<evidence type="ECO:0000313" key="16">
    <source>
        <dbReference type="Proteomes" id="UP000030392"/>
    </source>
</evidence>
<dbReference type="PANTHER" id="PTHR42801:SF4">
    <property type="entry name" value="AHPC_TSA FAMILY PROTEIN"/>
    <property type="match status" value="1"/>
</dbReference>
<evidence type="ECO:0000256" key="1">
    <source>
        <dbReference type="ARBA" id="ARBA00003330"/>
    </source>
</evidence>
<keyword evidence="7" id="KW-1015">Disulfide bond</keyword>
<dbReference type="PROSITE" id="PS51352">
    <property type="entry name" value="THIOREDOXIN_2"/>
    <property type="match status" value="1"/>
</dbReference>
<dbReference type="GO" id="GO:0045454">
    <property type="term" value="P:cell redox homeostasis"/>
    <property type="evidence" value="ECO:0007669"/>
    <property type="project" value="TreeGrafter"/>
</dbReference>
<keyword evidence="6" id="KW-0560">Oxidoreductase</keyword>
<dbReference type="GO" id="GO:0034599">
    <property type="term" value="P:cellular response to oxidative stress"/>
    <property type="evidence" value="ECO:0007669"/>
    <property type="project" value="TreeGrafter"/>
</dbReference>
<dbReference type="InterPro" id="IPR036249">
    <property type="entry name" value="Thioredoxin-like_sf"/>
</dbReference>
<evidence type="ECO:0000259" key="14">
    <source>
        <dbReference type="PROSITE" id="PS51352"/>
    </source>
</evidence>
<dbReference type="Gene3D" id="3.40.30.10">
    <property type="entry name" value="Glutaredoxin"/>
    <property type="match status" value="1"/>
</dbReference>
<evidence type="ECO:0000256" key="6">
    <source>
        <dbReference type="ARBA" id="ARBA00023002"/>
    </source>
</evidence>
<dbReference type="Pfam" id="PF00578">
    <property type="entry name" value="AhpC-TSA"/>
    <property type="match status" value="1"/>
</dbReference>
<evidence type="ECO:0000256" key="11">
    <source>
        <dbReference type="ARBA" id="ARBA00041373"/>
    </source>
</evidence>
<evidence type="ECO:0000256" key="9">
    <source>
        <dbReference type="ARBA" id="ARBA00032824"/>
    </source>
</evidence>
<evidence type="ECO:0000256" key="3">
    <source>
        <dbReference type="ARBA" id="ARBA00013017"/>
    </source>
</evidence>
<comment type="similarity">
    <text evidence="10">Belongs to the peroxiredoxin family. BCP/PrxQ subfamily.</text>
</comment>
<evidence type="ECO:0000256" key="10">
    <source>
        <dbReference type="ARBA" id="ARBA00038489"/>
    </source>
</evidence>
<reference evidence="16" key="1">
    <citation type="journal article" date="2014" name="Sci. Data">
        <title>Genomes of diverse isolates of the marine cyanobacterium Prochlorococcus.</title>
        <authorList>
            <person name="Biller S."/>
            <person name="Berube P."/>
            <person name="Thompson J."/>
            <person name="Kelly L."/>
            <person name="Roggensack S."/>
            <person name="Awad L."/>
            <person name="Roache-Johnson K."/>
            <person name="Ding H."/>
            <person name="Giovannoni S.J."/>
            <person name="Moore L.R."/>
            <person name="Chisholm S.W."/>
        </authorList>
    </citation>
    <scope>NUCLEOTIDE SEQUENCE [LARGE SCALE GENOMIC DNA]</scope>
    <source>
        <strain evidence="16">PAC1</strain>
    </source>
</reference>
<feature type="active site" description="Cysteine sulfenic acid (-SOH) intermediate; for peroxidase activity" evidence="13">
    <location>
        <position position="47"/>
    </location>
</feature>
<comment type="catalytic activity">
    <reaction evidence="12">
        <text>a hydroperoxide + [thioredoxin]-dithiol = an alcohol + [thioredoxin]-disulfide + H2O</text>
        <dbReference type="Rhea" id="RHEA:62620"/>
        <dbReference type="Rhea" id="RHEA-COMP:10698"/>
        <dbReference type="Rhea" id="RHEA-COMP:10700"/>
        <dbReference type="ChEBI" id="CHEBI:15377"/>
        <dbReference type="ChEBI" id="CHEBI:29950"/>
        <dbReference type="ChEBI" id="CHEBI:30879"/>
        <dbReference type="ChEBI" id="CHEBI:35924"/>
        <dbReference type="ChEBI" id="CHEBI:50058"/>
        <dbReference type="EC" id="1.11.1.24"/>
    </reaction>
</comment>
<sequence length="153" mass="17068">MQMPLKLGDQIPDFSLSDQLGVSRTNKQAKGRPLVLFFYPKDDTPGCTAENCGFRDKYDLFKLFGAEVWGVSGDDEASHRSFADKNKLPFPLLCDTENSLRRAFGVPKVLGLLDGRVTYIIDSKGVIRHIFNDLLNGPAHVNEALRVLGEIRN</sequence>
<accession>A0A0A2C799</accession>
<evidence type="ECO:0000256" key="8">
    <source>
        <dbReference type="ARBA" id="ARBA00023284"/>
    </source>
</evidence>
<proteinExistence type="inferred from homology"/>
<evidence type="ECO:0000256" key="2">
    <source>
        <dbReference type="ARBA" id="ARBA00011245"/>
    </source>
</evidence>
<dbReference type="SUPFAM" id="SSF52833">
    <property type="entry name" value="Thioredoxin-like"/>
    <property type="match status" value="1"/>
</dbReference>
<organism evidence="15 16">
    <name type="scientific">Prochlorococcus marinus str. PAC1</name>
    <dbReference type="NCBI Taxonomy" id="59924"/>
    <lineage>
        <taxon>Bacteria</taxon>
        <taxon>Bacillati</taxon>
        <taxon>Cyanobacteriota</taxon>
        <taxon>Cyanophyceae</taxon>
        <taxon>Synechococcales</taxon>
        <taxon>Prochlorococcaceae</taxon>
        <taxon>Prochlorococcus</taxon>
    </lineage>
</organism>
<keyword evidence="5" id="KW-0049">Antioxidant</keyword>
<dbReference type="CDD" id="cd03017">
    <property type="entry name" value="PRX_BCP"/>
    <property type="match status" value="1"/>
</dbReference>
<dbReference type="PANTHER" id="PTHR42801">
    <property type="entry name" value="THIOREDOXIN-DEPENDENT PEROXIDE REDUCTASE"/>
    <property type="match status" value="1"/>
</dbReference>
<dbReference type="GO" id="GO:0008379">
    <property type="term" value="F:thioredoxin peroxidase activity"/>
    <property type="evidence" value="ECO:0007669"/>
    <property type="project" value="TreeGrafter"/>
</dbReference>
<dbReference type="InterPro" id="IPR050924">
    <property type="entry name" value="Peroxiredoxin_BCP/PrxQ"/>
</dbReference>
<evidence type="ECO:0000313" key="15">
    <source>
        <dbReference type="EMBL" id="KGG20765.1"/>
    </source>
</evidence>
<dbReference type="AlphaFoldDB" id="A0A0A2C799"/>
<dbReference type="FunFam" id="3.40.30.10:FF:000007">
    <property type="entry name" value="Thioredoxin-dependent thiol peroxidase"/>
    <property type="match status" value="1"/>
</dbReference>
<evidence type="ECO:0000256" key="13">
    <source>
        <dbReference type="PIRSR" id="PIRSR000239-1"/>
    </source>
</evidence>
<dbReference type="InterPro" id="IPR024706">
    <property type="entry name" value="Peroxiredoxin_AhpC-typ"/>
</dbReference>
<dbReference type="Proteomes" id="UP000030392">
    <property type="component" value="Unassembled WGS sequence"/>
</dbReference>
<comment type="caution">
    <text evidence="15">The sequence shown here is derived from an EMBL/GenBank/DDBJ whole genome shotgun (WGS) entry which is preliminary data.</text>
</comment>
<name>A0A0A2C799_PROMR</name>
<comment type="subunit">
    <text evidence="2">Monomer.</text>
</comment>
<dbReference type="EC" id="1.11.1.24" evidence="3"/>
<dbReference type="EMBL" id="JNAX01000010">
    <property type="protein sequence ID" value="KGG20765.1"/>
    <property type="molecule type" value="Genomic_DNA"/>
</dbReference>
<gene>
    <name evidence="15" type="ORF">EV03_0701</name>
</gene>
<dbReference type="GO" id="GO:0005737">
    <property type="term" value="C:cytoplasm"/>
    <property type="evidence" value="ECO:0007669"/>
    <property type="project" value="TreeGrafter"/>
</dbReference>
<comment type="function">
    <text evidence="1">Thiol-specific peroxidase that catalyzes the reduction of hydrogen peroxide and organic hydroperoxides to water and alcohols, respectively. Plays a role in cell protection against oxidative stress by detoxifying peroxides and as sensor of hydrogen peroxide-mediated signaling events.</text>
</comment>
<evidence type="ECO:0000256" key="5">
    <source>
        <dbReference type="ARBA" id="ARBA00022862"/>
    </source>
</evidence>